<name>A0A8J2Z0Q4_9PROT</name>
<dbReference type="RefSeq" id="WP_189051936.1">
    <property type="nucleotide sequence ID" value="NZ_BMJQ01000023.1"/>
</dbReference>
<sequence>MSAIKDILAGLKTAIELNGKVVSVGAAVERLATDVRDLDRRLVRVETIIEIARPDGAVLRIAGKAPSDDK</sequence>
<accession>A0A8J2Z0Q4</accession>
<keyword evidence="2" id="KW-1185">Reference proteome</keyword>
<organism evidence="1 2">
    <name type="scientific">Aliidongia dinghuensis</name>
    <dbReference type="NCBI Taxonomy" id="1867774"/>
    <lineage>
        <taxon>Bacteria</taxon>
        <taxon>Pseudomonadati</taxon>
        <taxon>Pseudomonadota</taxon>
        <taxon>Alphaproteobacteria</taxon>
        <taxon>Rhodospirillales</taxon>
        <taxon>Dongiaceae</taxon>
        <taxon>Aliidongia</taxon>
    </lineage>
</organism>
<proteinExistence type="predicted"/>
<dbReference type="EMBL" id="BMJQ01000023">
    <property type="protein sequence ID" value="GGF45963.1"/>
    <property type="molecule type" value="Genomic_DNA"/>
</dbReference>
<dbReference type="AlphaFoldDB" id="A0A8J2Z0Q4"/>
<protein>
    <submittedName>
        <fullName evidence="1">Uncharacterized protein</fullName>
    </submittedName>
</protein>
<evidence type="ECO:0000313" key="2">
    <source>
        <dbReference type="Proteomes" id="UP000646365"/>
    </source>
</evidence>
<gene>
    <name evidence="1" type="ORF">GCM10011611_60570</name>
</gene>
<reference evidence="1" key="1">
    <citation type="journal article" date="2014" name="Int. J. Syst. Evol. Microbiol.">
        <title>Complete genome sequence of Corynebacterium casei LMG S-19264T (=DSM 44701T), isolated from a smear-ripened cheese.</title>
        <authorList>
            <consortium name="US DOE Joint Genome Institute (JGI-PGF)"/>
            <person name="Walter F."/>
            <person name="Albersmeier A."/>
            <person name="Kalinowski J."/>
            <person name="Ruckert C."/>
        </authorList>
    </citation>
    <scope>NUCLEOTIDE SEQUENCE</scope>
    <source>
        <strain evidence="1">CGMCC 1.15725</strain>
    </source>
</reference>
<comment type="caution">
    <text evidence="1">The sequence shown here is derived from an EMBL/GenBank/DDBJ whole genome shotgun (WGS) entry which is preliminary data.</text>
</comment>
<reference evidence="1" key="2">
    <citation type="submission" date="2020-09" db="EMBL/GenBank/DDBJ databases">
        <authorList>
            <person name="Sun Q."/>
            <person name="Zhou Y."/>
        </authorList>
    </citation>
    <scope>NUCLEOTIDE SEQUENCE</scope>
    <source>
        <strain evidence="1">CGMCC 1.15725</strain>
    </source>
</reference>
<dbReference type="Proteomes" id="UP000646365">
    <property type="component" value="Unassembled WGS sequence"/>
</dbReference>
<evidence type="ECO:0000313" key="1">
    <source>
        <dbReference type="EMBL" id="GGF45963.1"/>
    </source>
</evidence>